<reference evidence="2 3" key="1">
    <citation type="submission" date="2016-06" db="EMBL/GenBank/DDBJ databases">
        <title>Complete genome sequences of Bordetella bronchialis and Bordetella flabilis.</title>
        <authorList>
            <person name="LiPuma J.J."/>
            <person name="Spilker T."/>
        </authorList>
    </citation>
    <scope>NUCLEOTIDE SEQUENCE [LARGE SCALE GENOMIC DNA]</scope>
    <source>
        <strain evidence="2 3">AU17976</strain>
    </source>
</reference>
<organism evidence="2 3">
    <name type="scientific">Bordetella bronchialis</name>
    <dbReference type="NCBI Taxonomy" id="463025"/>
    <lineage>
        <taxon>Bacteria</taxon>
        <taxon>Pseudomonadati</taxon>
        <taxon>Pseudomonadota</taxon>
        <taxon>Betaproteobacteria</taxon>
        <taxon>Burkholderiales</taxon>
        <taxon>Alcaligenaceae</taxon>
        <taxon>Bordetella</taxon>
    </lineage>
</organism>
<protein>
    <submittedName>
        <fullName evidence="2">Uncharacterized protein</fullName>
    </submittedName>
</protein>
<gene>
    <name evidence="2" type="ORF">BAU08_01910</name>
</gene>
<dbReference type="Proteomes" id="UP000092213">
    <property type="component" value="Chromosome"/>
</dbReference>
<evidence type="ECO:0000313" key="3">
    <source>
        <dbReference type="Proteomes" id="UP000092213"/>
    </source>
</evidence>
<dbReference type="AlphaFoldDB" id="A0A193FSU8"/>
<feature type="compositionally biased region" description="Polar residues" evidence="1">
    <location>
        <begin position="7"/>
        <end position="17"/>
    </location>
</feature>
<sequence>MAAIQGPSVSISIQGDSATERPRDAGVKRPFTIRARTRKRLGTVIAAALESIAMSFHGVPDQSAPRAGSDTRKMAYKLRKIVDSLLDKLAAGRDHDLPQLQRAFHVFLGIVAVMKFDTSWERLAQPFVDAYMRNATREELLWVHNRLNELAGAVSLFAAMNDTNRQDVQGVMAVLKRSAMQELAERGIGVHLGMLAGSLSAAEPDARRIGKAWFAIEQGLGQACKEGLPPLEYLQAGLERLPAGSTRILAAVLAPHVPGHARMARYLLDTVLHDTLRDVPLEGGLDALDIYMMHEAVRSHVLARVDARVADTAPRLENAARPGVRTAEVANRLWHDIRYTLESLGWVYLETGLDHAWQEKAAIDAETERQFARAVLHMHPRTAAACLDRVDTERLLTMHAHLPQWDGQEYAHLAGLVGAACDARFAGLLGAVQAARAELDTILRQDRRIATARGLLALSDALSACERFASRAAGPANWRDDPLVDAAIRRAAETLRMPGEPGHVLGAGSLRELADGGFAALRQCDDVQVARGVALDPEAVAAEIARRTAKHEALVADRLARLSDVLRNPALSPRSFMGIVASIALADVWRRETRSAFRGGPAGPAADTSASSFNREVAMMLYRKDGAMPVQWMEARRHIAGLSGVLARLRMAAGHARPYDAQGPAARLATVDAAIALLDALGRHFGVHADGTTAPQRPHAASGGTDPYWNEASLAEIAPFFGLRYEAGLRMALPLCGAMHQARLLAALGLRMAQPERSQPCSIAAPGIGASGVGASGIVASDGQAAAGPVWGMGGPRTLQVDKHFHDAAYRRGELSLSVDAVAAPPASAARAVAAGGGLTRQSDVALNRMVALLAARGDRMDVAWTRLMSAMSQGVADFVLAARDMPEMWRWSHIPEPESVRHVHFEIGELPLGGYRVDVSACLETARPDMEVQLAFSVRVNASAGRVTGLIVAPQARVLPAGTPLSGNGTVRPVTTAATEYARIAPSRVSPLPAAAGA</sequence>
<proteinExistence type="predicted"/>
<evidence type="ECO:0000256" key="1">
    <source>
        <dbReference type="SAM" id="MobiDB-lite"/>
    </source>
</evidence>
<name>A0A193FSU8_9BORD</name>
<feature type="region of interest" description="Disordered" evidence="1">
    <location>
        <begin position="1"/>
        <end position="26"/>
    </location>
</feature>
<evidence type="ECO:0000313" key="2">
    <source>
        <dbReference type="EMBL" id="ANN70261.1"/>
    </source>
</evidence>
<dbReference type="EMBL" id="CP016171">
    <property type="protein sequence ID" value="ANN70261.1"/>
    <property type="molecule type" value="Genomic_DNA"/>
</dbReference>
<accession>A0A193FSU8</accession>
<dbReference type="RefSeq" id="WP_066667840.1">
    <property type="nucleotide sequence ID" value="NZ_CP016171.1"/>
</dbReference>